<feature type="chain" id="PRO_5040393774" evidence="1">
    <location>
        <begin position="26"/>
        <end position="425"/>
    </location>
</feature>
<feature type="signal peptide" evidence="1">
    <location>
        <begin position="1"/>
        <end position="25"/>
    </location>
</feature>
<dbReference type="Proteomes" id="UP001141552">
    <property type="component" value="Unassembled WGS sequence"/>
</dbReference>
<evidence type="ECO:0000313" key="3">
    <source>
        <dbReference type="Proteomes" id="UP001141552"/>
    </source>
</evidence>
<evidence type="ECO:0000313" key="2">
    <source>
        <dbReference type="EMBL" id="KAJ4844303.1"/>
    </source>
</evidence>
<keyword evidence="1" id="KW-0732">Signal</keyword>
<comment type="caution">
    <text evidence="2">The sequence shown here is derived from an EMBL/GenBank/DDBJ whole genome shotgun (WGS) entry which is preliminary data.</text>
</comment>
<evidence type="ECO:0000256" key="1">
    <source>
        <dbReference type="SAM" id="SignalP"/>
    </source>
</evidence>
<reference evidence="2" key="2">
    <citation type="journal article" date="2023" name="Plants (Basel)">
        <title>Annotation of the Turnera subulata (Passifloraceae) Draft Genome Reveals the S-Locus Evolved after the Divergence of Turneroideae from Passifloroideae in a Stepwise Manner.</title>
        <authorList>
            <person name="Henning P.M."/>
            <person name="Roalson E.H."/>
            <person name="Mir W."/>
            <person name="McCubbin A.G."/>
            <person name="Shore J.S."/>
        </authorList>
    </citation>
    <scope>NUCLEOTIDE SEQUENCE</scope>
    <source>
        <strain evidence="2">F60SS</strain>
    </source>
</reference>
<reference evidence="2" key="1">
    <citation type="submission" date="2022-02" db="EMBL/GenBank/DDBJ databases">
        <authorList>
            <person name="Henning P.M."/>
            <person name="McCubbin A.G."/>
            <person name="Shore J.S."/>
        </authorList>
    </citation>
    <scope>NUCLEOTIDE SEQUENCE</scope>
    <source>
        <strain evidence="2">F60SS</strain>
        <tissue evidence="2">Leaves</tissue>
    </source>
</reference>
<dbReference type="AlphaFoldDB" id="A0A9Q0JJR0"/>
<dbReference type="PANTHER" id="PTHR33390:SF1">
    <property type="entry name" value="STRESS UP-REGULATED NOD 19 PROTEIN"/>
    <property type="match status" value="1"/>
</dbReference>
<dbReference type="PANTHER" id="PTHR33390">
    <property type="entry name" value="STRESS UP-REGULATED NOD 19 PROTEIN"/>
    <property type="match status" value="1"/>
</dbReference>
<protein>
    <submittedName>
        <fullName evidence="2">Uncharacterized protein</fullName>
    </submittedName>
</protein>
<dbReference type="EMBL" id="JAKUCV010001993">
    <property type="protein sequence ID" value="KAJ4844303.1"/>
    <property type="molecule type" value="Genomic_DNA"/>
</dbReference>
<dbReference type="Pfam" id="PF07712">
    <property type="entry name" value="SURNod19"/>
    <property type="match status" value="1"/>
</dbReference>
<gene>
    <name evidence="2" type="ORF">Tsubulata_016203</name>
</gene>
<proteinExistence type="predicted"/>
<organism evidence="2 3">
    <name type="scientific">Turnera subulata</name>
    <dbReference type="NCBI Taxonomy" id="218843"/>
    <lineage>
        <taxon>Eukaryota</taxon>
        <taxon>Viridiplantae</taxon>
        <taxon>Streptophyta</taxon>
        <taxon>Embryophyta</taxon>
        <taxon>Tracheophyta</taxon>
        <taxon>Spermatophyta</taxon>
        <taxon>Magnoliopsida</taxon>
        <taxon>eudicotyledons</taxon>
        <taxon>Gunneridae</taxon>
        <taxon>Pentapetalae</taxon>
        <taxon>rosids</taxon>
        <taxon>fabids</taxon>
        <taxon>Malpighiales</taxon>
        <taxon>Passifloraceae</taxon>
        <taxon>Turnera</taxon>
    </lineage>
</organism>
<name>A0A9Q0JJR0_9ROSI</name>
<keyword evidence="3" id="KW-1185">Reference proteome</keyword>
<sequence>MTRGVMLSLATILVILASISPSSNGYQIKKGVFYTPRFEMTPGISVVKYYYNSDFPKGHVALKSFRAELVDDEGQILPYSDVYLHHSIVFRYYQSRNLTIPDLIESEVLPKVDGFTQVESSGPCNGVHRHYLGLGTEMRGTPTVVPDPYGIEVGDPAAIPAGHDERWIVVVHAIDLRDTSSKILCAECTRDLYNVTLDQFGKPLKPDYEGGISCCYANCQCQVKEDANIVARGVRLRYFLEWADWDSSLFLPVRVHMLDVTDQMKKFKTPNGQIQTVHDCKIEYTVEACNEVNKENCVDVRKTITALPKGGHVVFAYAHIHEGGINSTLYGQDGRVICSASAIYGHGVEEGYVVAGTTCVPEPGSVTIGDGEYMVHETVYAAERRRTGAMSIFYLLIADDIPKTKSFLRSPLEVRPFSFFLFLIF</sequence>
<dbReference type="OrthoDB" id="1720493at2759"/>
<accession>A0A9Q0JJR0</accession>
<dbReference type="InterPro" id="IPR011692">
    <property type="entry name" value="Stress_up-reg_Nod19"/>
</dbReference>